<evidence type="ECO:0000313" key="3">
    <source>
        <dbReference type="Proteomes" id="UP000694428"/>
    </source>
</evidence>
<feature type="compositionally biased region" description="Acidic residues" evidence="1">
    <location>
        <begin position="1"/>
        <end position="10"/>
    </location>
</feature>
<evidence type="ECO:0000256" key="1">
    <source>
        <dbReference type="SAM" id="MobiDB-lite"/>
    </source>
</evidence>
<dbReference type="AlphaFoldDB" id="A0A8C9G1J7"/>
<feature type="region of interest" description="Disordered" evidence="1">
    <location>
        <begin position="1"/>
        <end position="32"/>
    </location>
</feature>
<sequence length="55" mass="6160">MDQFEDTSDGEVDHTFYESDFGEEEKKTVENGDYVEKGSPKCPASIFIPCHGEAI</sequence>
<dbReference type="Proteomes" id="UP000694428">
    <property type="component" value="Unplaced"/>
</dbReference>
<proteinExistence type="predicted"/>
<organism evidence="2 3">
    <name type="scientific">Pavo cristatus</name>
    <name type="common">Indian peafowl</name>
    <name type="synonym">Blue peafowl</name>
    <dbReference type="NCBI Taxonomy" id="9049"/>
    <lineage>
        <taxon>Eukaryota</taxon>
        <taxon>Metazoa</taxon>
        <taxon>Chordata</taxon>
        <taxon>Craniata</taxon>
        <taxon>Vertebrata</taxon>
        <taxon>Euteleostomi</taxon>
        <taxon>Archelosauria</taxon>
        <taxon>Archosauria</taxon>
        <taxon>Dinosauria</taxon>
        <taxon>Saurischia</taxon>
        <taxon>Theropoda</taxon>
        <taxon>Coelurosauria</taxon>
        <taxon>Aves</taxon>
        <taxon>Neognathae</taxon>
        <taxon>Galloanserae</taxon>
        <taxon>Galliformes</taxon>
        <taxon>Phasianidae</taxon>
        <taxon>Phasianinae</taxon>
        <taxon>Pavo</taxon>
    </lineage>
</organism>
<name>A0A8C9G1J7_PAVCR</name>
<reference evidence="2" key="2">
    <citation type="submission" date="2025-09" db="UniProtKB">
        <authorList>
            <consortium name="Ensembl"/>
        </authorList>
    </citation>
    <scope>IDENTIFICATION</scope>
</reference>
<protein>
    <submittedName>
        <fullName evidence="2">Uncharacterized protein</fullName>
    </submittedName>
</protein>
<keyword evidence="3" id="KW-1185">Reference proteome</keyword>
<accession>A0A8C9G1J7</accession>
<reference evidence="2" key="1">
    <citation type="submission" date="2025-08" db="UniProtKB">
        <authorList>
            <consortium name="Ensembl"/>
        </authorList>
    </citation>
    <scope>IDENTIFICATION</scope>
</reference>
<dbReference type="Ensembl" id="ENSPSTT00000025149.1">
    <property type="protein sequence ID" value="ENSPSTP00000023900.1"/>
    <property type="gene ID" value="ENSPSTG00000017628.1"/>
</dbReference>
<evidence type="ECO:0000313" key="2">
    <source>
        <dbReference type="Ensembl" id="ENSPSTP00000023900.1"/>
    </source>
</evidence>